<accession>B6DTJ4</accession>
<sequence length="356" mass="40139">MASASRQSETSQYSVQYSSDPLGNSLLATSALGTSSSSLLTIDTNLTGELPQRIDSVRSPRLPHGADSIRFASNVIAGMKSKSPRPKRGVGMVDVSPSNRQQEITATEKKIEEAKSDLEAKLYLLRTQITRIEELERQVELGSIQLLASRRRREGETSDLESQRRLLQAQLERQLADNRTTASQIAATQVKNEGMNKGIRAQVVSLAETFSPRWAGQDVRNLIRATAETNDEDDPMTPEEEAEALRSVLDLRDPEQRLEDVIRWKKNKDGREREMARQKEHEANLARQAADDDRRAAEFETRMRQLQRQHPETPLLSATPTRPLSPKDKLFKRYQQSASHSIHNNAELTLHAVKDR</sequence>
<evidence type="ECO:0000256" key="1">
    <source>
        <dbReference type="SAM" id="MobiDB-lite"/>
    </source>
</evidence>
<organism evidence="2">
    <name type="scientific">Bodo saltans</name>
    <name type="common">Flagellated protozoan</name>
    <dbReference type="NCBI Taxonomy" id="75058"/>
    <lineage>
        <taxon>Eukaryota</taxon>
        <taxon>Discoba</taxon>
        <taxon>Euglenozoa</taxon>
        <taxon>Kinetoplastea</taxon>
        <taxon>Metakinetoplastina</taxon>
        <taxon>Eubodonida</taxon>
        <taxon>Bodonidae</taxon>
        <taxon>Bodo</taxon>
    </lineage>
</organism>
<proteinExistence type="predicted"/>
<name>B6DTJ4_BODSA</name>
<dbReference type="AlphaFoldDB" id="B6DTJ4"/>
<dbReference type="EMBL" id="FJ168555">
    <property type="protein sequence ID" value="ACI16028.1"/>
    <property type="molecule type" value="Genomic_DNA"/>
</dbReference>
<protein>
    <submittedName>
        <fullName evidence="2">Uncharacterized protein</fullName>
    </submittedName>
</protein>
<feature type="region of interest" description="Disordered" evidence="1">
    <location>
        <begin position="80"/>
        <end position="103"/>
    </location>
</feature>
<evidence type="ECO:0000313" key="2">
    <source>
        <dbReference type="EMBL" id="ACI16028.1"/>
    </source>
</evidence>
<dbReference type="VEuPathDB" id="TriTrypDB:BSAL_42120"/>
<feature type="region of interest" description="Disordered" evidence="1">
    <location>
        <begin position="302"/>
        <end position="356"/>
    </location>
</feature>
<reference evidence="2" key="1">
    <citation type="submission" date="2008-08" db="EMBL/GenBank/DDBJ databases">
        <title>Insights into the genome sequence of a free-living kinetoplastid: Bodo saltans (Kinetoplastida: Euglenozoa).</title>
        <authorList>
            <person name="Jackson A.P."/>
            <person name="Quail M.A."/>
            <person name="Berriman M."/>
        </authorList>
    </citation>
    <scope>NUCLEOTIDE SEQUENCE</scope>
    <source>
        <strain evidence="2">Lake Konstanz</strain>
    </source>
</reference>
<feature type="compositionally biased region" description="Polar residues" evidence="1">
    <location>
        <begin position="334"/>
        <end position="347"/>
    </location>
</feature>